<evidence type="ECO:0000256" key="1">
    <source>
        <dbReference type="SAM" id="Phobius"/>
    </source>
</evidence>
<evidence type="ECO:0000313" key="2">
    <source>
        <dbReference type="EMBL" id="MCU6745836.1"/>
    </source>
</evidence>
<proteinExistence type="predicted"/>
<sequence length="64" mass="7025">MELIGNEWIRCAATGDSNAMLIWVLVIAVACGGIITSVIMLLNGKNDRKQSGEKGRKKERAHEK</sequence>
<protein>
    <submittedName>
        <fullName evidence="2">Uncharacterized protein</fullName>
    </submittedName>
</protein>
<keyword evidence="1" id="KW-0472">Membrane</keyword>
<keyword evidence="3" id="KW-1185">Reference proteome</keyword>
<comment type="caution">
    <text evidence="2">The sequence shown here is derived from an EMBL/GenBank/DDBJ whole genome shotgun (WGS) entry which is preliminary data.</text>
</comment>
<dbReference type="Proteomes" id="UP001652432">
    <property type="component" value="Unassembled WGS sequence"/>
</dbReference>
<gene>
    <name evidence="2" type="ORF">OCV77_15270</name>
</gene>
<organism evidence="2 3">
    <name type="scientific">Suilimivivens aceti</name>
    <dbReference type="NCBI Taxonomy" id="2981774"/>
    <lineage>
        <taxon>Bacteria</taxon>
        <taxon>Bacillati</taxon>
        <taxon>Bacillota</taxon>
        <taxon>Clostridia</taxon>
        <taxon>Lachnospirales</taxon>
        <taxon>Lachnospiraceae</taxon>
        <taxon>Suilimivivens</taxon>
    </lineage>
</organism>
<name>A0ABT2T772_9FIRM</name>
<keyword evidence="1" id="KW-0812">Transmembrane</keyword>
<dbReference type="RefSeq" id="WP_262575870.1">
    <property type="nucleotide sequence ID" value="NZ_JAOQKJ010000018.1"/>
</dbReference>
<evidence type="ECO:0000313" key="3">
    <source>
        <dbReference type="Proteomes" id="UP001652432"/>
    </source>
</evidence>
<reference evidence="2 3" key="1">
    <citation type="journal article" date="2021" name="ISME Commun">
        <title>Automated analysis of genomic sequences facilitates high-throughput and comprehensive description of bacteria.</title>
        <authorList>
            <person name="Hitch T.C.A."/>
        </authorList>
    </citation>
    <scope>NUCLEOTIDE SEQUENCE [LARGE SCALE GENOMIC DNA]</scope>
    <source>
        <strain evidence="2 3">Sanger_18</strain>
    </source>
</reference>
<dbReference type="EMBL" id="JAOQKJ010000018">
    <property type="protein sequence ID" value="MCU6745836.1"/>
    <property type="molecule type" value="Genomic_DNA"/>
</dbReference>
<accession>A0ABT2T772</accession>
<feature type="transmembrane region" description="Helical" evidence="1">
    <location>
        <begin position="20"/>
        <end position="42"/>
    </location>
</feature>
<keyword evidence="1" id="KW-1133">Transmembrane helix</keyword>